<evidence type="ECO:0000313" key="4">
    <source>
        <dbReference type="EMBL" id="GHP08930.1"/>
    </source>
</evidence>
<dbReference type="InterPro" id="IPR001098">
    <property type="entry name" value="DNA-dir_DNA_pol_A_palm_dom"/>
</dbReference>
<dbReference type="SUPFAM" id="SSF56672">
    <property type="entry name" value="DNA/RNA polymerases"/>
    <property type="match status" value="1"/>
</dbReference>
<dbReference type="InterPro" id="IPR002298">
    <property type="entry name" value="DNA_polymerase_A"/>
</dbReference>
<evidence type="ECO:0000256" key="1">
    <source>
        <dbReference type="ARBA" id="ARBA00022705"/>
    </source>
</evidence>
<feature type="compositionally biased region" description="Pro residues" evidence="2">
    <location>
        <begin position="213"/>
        <end position="223"/>
    </location>
</feature>
<dbReference type="GO" id="GO:0006261">
    <property type="term" value="P:DNA-templated DNA replication"/>
    <property type="evidence" value="ECO:0007669"/>
    <property type="project" value="InterPro"/>
</dbReference>
<accession>A0A830HT59</accession>
<feature type="compositionally biased region" description="Low complexity" evidence="2">
    <location>
        <begin position="96"/>
        <end position="120"/>
    </location>
</feature>
<keyword evidence="5" id="KW-1185">Reference proteome</keyword>
<gene>
    <name evidence="4" type="ORF">PPROV_000766700</name>
</gene>
<dbReference type="OrthoDB" id="275278at2759"/>
<feature type="domain" description="DNA-directed DNA polymerase family A palm" evidence="3">
    <location>
        <begin position="894"/>
        <end position="1135"/>
    </location>
</feature>
<dbReference type="GO" id="GO:0006302">
    <property type="term" value="P:double-strand break repair"/>
    <property type="evidence" value="ECO:0007669"/>
    <property type="project" value="TreeGrafter"/>
</dbReference>
<dbReference type="PRINTS" id="PR00868">
    <property type="entry name" value="DNAPOLI"/>
</dbReference>
<feature type="compositionally biased region" description="Low complexity" evidence="2">
    <location>
        <begin position="374"/>
        <end position="393"/>
    </location>
</feature>
<feature type="region of interest" description="Disordered" evidence="2">
    <location>
        <begin position="88"/>
        <end position="230"/>
    </location>
</feature>
<dbReference type="GO" id="GO:0003887">
    <property type="term" value="F:DNA-directed DNA polymerase activity"/>
    <property type="evidence" value="ECO:0007669"/>
    <property type="project" value="InterPro"/>
</dbReference>
<dbReference type="GO" id="GO:0003677">
    <property type="term" value="F:DNA binding"/>
    <property type="evidence" value="ECO:0007669"/>
    <property type="project" value="InterPro"/>
</dbReference>
<feature type="region of interest" description="Disordered" evidence="2">
    <location>
        <begin position="359"/>
        <end position="393"/>
    </location>
</feature>
<reference evidence="4" key="1">
    <citation type="submission" date="2020-10" db="EMBL/GenBank/DDBJ databases">
        <title>Unveiling of a novel bifunctional photoreceptor, Dualchrome1, isolated from a cosmopolitan green alga.</title>
        <authorList>
            <person name="Suzuki S."/>
            <person name="Kawachi M."/>
        </authorList>
    </citation>
    <scope>NUCLEOTIDE SEQUENCE</scope>
    <source>
        <strain evidence="4">NIES 2893</strain>
    </source>
</reference>
<evidence type="ECO:0000313" key="5">
    <source>
        <dbReference type="Proteomes" id="UP000660262"/>
    </source>
</evidence>
<evidence type="ECO:0000259" key="3">
    <source>
        <dbReference type="SMART" id="SM00482"/>
    </source>
</evidence>
<dbReference type="PANTHER" id="PTHR10133">
    <property type="entry name" value="DNA POLYMERASE I"/>
    <property type="match status" value="1"/>
</dbReference>
<dbReference type="SMART" id="SM00482">
    <property type="entry name" value="POLAc"/>
    <property type="match status" value="1"/>
</dbReference>
<keyword evidence="1" id="KW-0235">DNA replication</keyword>
<evidence type="ECO:0000256" key="2">
    <source>
        <dbReference type="SAM" id="MobiDB-lite"/>
    </source>
</evidence>
<comment type="caution">
    <text evidence="4">The sequence shown here is derived from an EMBL/GenBank/DDBJ whole genome shotgun (WGS) entry which is preliminary data.</text>
</comment>
<dbReference type="InterPro" id="IPR012337">
    <property type="entry name" value="RNaseH-like_sf"/>
</dbReference>
<dbReference type="Gene3D" id="1.10.150.20">
    <property type="entry name" value="5' to 3' exonuclease, C-terminal subdomain"/>
    <property type="match status" value="1"/>
</dbReference>
<dbReference type="CDD" id="cd08640">
    <property type="entry name" value="DNA_pol_A_plastid_like"/>
    <property type="match status" value="1"/>
</dbReference>
<dbReference type="InterPro" id="IPR043502">
    <property type="entry name" value="DNA/RNA_pol_sf"/>
</dbReference>
<dbReference type="PANTHER" id="PTHR10133:SF27">
    <property type="entry name" value="DNA POLYMERASE NU"/>
    <property type="match status" value="1"/>
</dbReference>
<feature type="compositionally biased region" description="Basic and acidic residues" evidence="2">
    <location>
        <begin position="124"/>
        <end position="139"/>
    </location>
</feature>
<dbReference type="Gene3D" id="3.30.70.370">
    <property type="match status" value="1"/>
</dbReference>
<dbReference type="EMBL" id="BNJQ01000022">
    <property type="protein sequence ID" value="GHP08930.1"/>
    <property type="molecule type" value="Genomic_DNA"/>
</dbReference>
<proteinExistence type="predicted"/>
<dbReference type="SUPFAM" id="SSF53098">
    <property type="entry name" value="Ribonuclease H-like"/>
    <property type="match status" value="1"/>
</dbReference>
<dbReference type="AlphaFoldDB" id="A0A830HT59"/>
<name>A0A830HT59_9CHLO</name>
<protein>
    <submittedName>
        <fullName evidence="4">POLAc protein</fullName>
    </submittedName>
</protein>
<organism evidence="4 5">
    <name type="scientific">Pycnococcus provasolii</name>
    <dbReference type="NCBI Taxonomy" id="41880"/>
    <lineage>
        <taxon>Eukaryota</taxon>
        <taxon>Viridiplantae</taxon>
        <taxon>Chlorophyta</taxon>
        <taxon>Pseudoscourfieldiophyceae</taxon>
        <taxon>Pseudoscourfieldiales</taxon>
        <taxon>Pycnococcaceae</taxon>
        <taxon>Pycnococcus</taxon>
    </lineage>
</organism>
<sequence>MPAFTHVHTSLTGQSHKTSSTAAALRNVGSLIHVTIQSVGVNTTTTTTTTTTFASAFAVFSSTTTASQQLPNKRVSGEELAAVENMLGRPNGIRRSSSSFAATATATNIQQQQQQQQQQQNGKNRQDARKARALMRAEKAAANNNSTKKEQQQQWSSASSTPPPNRQQPTKQTTPIKPPTSLNKTPAATTTTDNSSTAQQQRRNARAQSSQPATPPKKTPTSPPKQALSAEEDAKIALQDTHVVRDVDAARRAVELLKRHARENEEHAHAIDTEVQSIDVKADGPCGHGRVICISVYAGPLVDFANNKIYSRLSDVPSDARRTLWIDTGVVLTEEQQQQQQTTAEMEPPVNPWLEEAKANEKKKKPKSKKDGDVVSAETSSAETAASEASDAVSQPTMTVFGKYPSTLEDPDLYKASDIMEVFQEYLEDDVSQKVWHNYGFDRHVLENVMLENGKTVKLAGFHGDTMHMARLFDTSRRAGAAAAATGEDGEDSAGGTSYSLESLSTDRNIFSHYDAENDLEVVGRTGNEGAEDREKARELLSAAFAKRRSMKEIFSKKKVKKDGTEGKTSVMPEMEELQTSEETKDLWVAYSGTDAKATWMLYRALRCNLRSVCARVDKALYPSEEGRDDSSRRTLWNVYRDFLRPFGELLTDLESVGVWVDRDALKKGEETAQQAEKDCIQTFVDWASTYIENAKYINPGSVIQLRQLFYAGLVDPKTGKEIVAESRTFKTENTENIILPDAKTSKPKKYLDFDLTALLPGKQMTVYGTTPSGLPQVNGPMLRKLAGNPGAGKAYLDALDAGESSPPTNGLGDAFSAFGGGREGARACHAIDKMCEATAIQTQVGTFLQPLQKPTHDERIHCSLNLNTETGRLSSRRPNMQNLPALEKDLFGVRKAIRAEHGNALVVADYGQLELRLLAHLAQCQSMLHAFEVGGDFHSRTALGMYDHIKEAVSKHEVLLDYSELDDSIPDGERPPLIKDVYASERRKAKVLNFSIAYGKTEYGLSKDFGVSVEEAKDTVNRWYADRPEVLAWQEEQRRMAMQDGYVATMLGRRRNLPNAAGRAGGGSGGRRMYNKLQGGALRAAINSPIQGSAADVAMCAMIRIHGSEELRRLGWKLLLQVHDEVILEGPESSSQEVLELTRQLMESPFDGLVEADHPALSVALSVDAKTDLTWYDAK</sequence>
<feature type="compositionally biased region" description="Low complexity" evidence="2">
    <location>
        <begin position="167"/>
        <end position="212"/>
    </location>
</feature>
<dbReference type="Pfam" id="PF00476">
    <property type="entry name" value="DNA_pol_A"/>
    <property type="match status" value="2"/>
</dbReference>
<dbReference type="Gene3D" id="3.30.420.10">
    <property type="entry name" value="Ribonuclease H-like superfamily/Ribonuclease H"/>
    <property type="match status" value="1"/>
</dbReference>
<dbReference type="InterPro" id="IPR036397">
    <property type="entry name" value="RNaseH_sf"/>
</dbReference>
<dbReference type="Proteomes" id="UP000660262">
    <property type="component" value="Unassembled WGS sequence"/>
</dbReference>